<proteinExistence type="predicted"/>
<reference evidence="1 2" key="1">
    <citation type="submission" date="2021-10" db="EMBL/GenBank/DDBJ databases">
        <title>Streptomyces gossypii sp. nov., isolated from soil collected from cotton field.</title>
        <authorList>
            <person name="Ge X."/>
            <person name="Chen X."/>
            <person name="Liu W."/>
        </authorList>
    </citation>
    <scope>NUCLEOTIDE SEQUENCE [LARGE SCALE GENOMIC DNA]</scope>
    <source>
        <strain evidence="1 2">N2-109</strain>
    </source>
</reference>
<dbReference type="Pfam" id="PF14100">
    <property type="entry name" value="DUF6807"/>
    <property type="match status" value="1"/>
</dbReference>
<dbReference type="Proteomes" id="UP001156389">
    <property type="component" value="Unassembled WGS sequence"/>
</dbReference>
<evidence type="ECO:0000313" key="2">
    <source>
        <dbReference type="Proteomes" id="UP001156389"/>
    </source>
</evidence>
<dbReference type="RefSeq" id="WP_260218868.1">
    <property type="nucleotide sequence ID" value="NZ_JAJAGO010000007.1"/>
</dbReference>
<keyword evidence="2" id="KW-1185">Reference proteome</keyword>
<accession>A0ABT2JUH5</accession>
<dbReference type="EMBL" id="JAJAGO010000007">
    <property type="protein sequence ID" value="MCT2591552.1"/>
    <property type="molecule type" value="Genomic_DNA"/>
</dbReference>
<dbReference type="InterPro" id="IPR029475">
    <property type="entry name" value="DUF6807"/>
</dbReference>
<comment type="caution">
    <text evidence="1">The sequence shown here is derived from an EMBL/GenBank/DDBJ whole genome shotgun (WGS) entry which is preliminary data.</text>
</comment>
<protein>
    <submittedName>
        <fullName evidence="1">PmoA family protein</fullName>
    </submittedName>
</protein>
<evidence type="ECO:0000313" key="1">
    <source>
        <dbReference type="EMBL" id="MCT2591552.1"/>
    </source>
</evidence>
<name>A0ABT2JUH5_9ACTN</name>
<gene>
    <name evidence="1" type="ORF">LHJ74_16880</name>
</gene>
<sequence length="307" mass="33822">MPDALFGTRRSDDETELTVTVAGTDIAQYVYRPDTPDEESPKPYLHPIRTLSGAPVSVYRPWDHRWHKGLQLTWSHLSGDNFWGGPTFEQGAPGHGYVWRNNHGSQQHNVFDTCDSQGTQVSIRHQLDWISSTGGTWMDERRSLRFHSADLARGVWALDFATDLTNVHTEPLRMGSPTTHGRPNAGYTGLFWRGPRSWTGAALRAAGGHEGDAVMGAEAAWAAISGEHDDTDGAGTVLALAGTSSASVPLKWFARSEPFACLNASPAYDTEIKLAPGEALSLRHRFVFIDSACERDELQWFATEFAL</sequence>
<organism evidence="1 2">
    <name type="scientific">Streptomyces gossypii</name>
    <dbReference type="NCBI Taxonomy" id="2883101"/>
    <lineage>
        <taxon>Bacteria</taxon>
        <taxon>Bacillati</taxon>
        <taxon>Actinomycetota</taxon>
        <taxon>Actinomycetes</taxon>
        <taxon>Kitasatosporales</taxon>
        <taxon>Streptomycetaceae</taxon>
        <taxon>Streptomyces</taxon>
    </lineage>
</organism>